<protein>
    <submittedName>
        <fullName evidence="2">Predicted protein</fullName>
    </submittedName>
</protein>
<dbReference type="Proteomes" id="UP000006671">
    <property type="component" value="Unassembled WGS sequence"/>
</dbReference>
<dbReference type="PANTHER" id="PTHR12461">
    <property type="entry name" value="HYPOXIA-INDUCIBLE FACTOR 1 ALPHA INHIBITOR-RELATED"/>
    <property type="match status" value="1"/>
</dbReference>
<proteinExistence type="predicted"/>
<dbReference type="SMART" id="SM00558">
    <property type="entry name" value="JmjC"/>
    <property type="match status" value="1"/>
</dbReference>
<evidence type="ECO:0000259" key="1">
    <source>
        <dbReference type="PROSITE" id="PS51184"/>
    </source>
</evidence>
<gene>
    <name evidence="2" type="ORF">NAEGRDRAFT_68331</name>
</gene>
<dbReference type="Pfam" id="PF13621">
    <property type="entry name" value="Cupin_8"/>
    <property type="match status" value="1"/>
</dbReference>
<reference evidence="2 3" key="1">
    <citation type="journal article" date="2010" name="Cell">
        <title>The genome of Naegleria gruberi illuminates early eukaryotic versatility.</title>
        <authorList>
            <person name="Fritz-Laylin L.K."/>
            <person name="Prochnik S.E."/>
            <person name="Ginger M.L."/>
            <person name="Dacks J.B."/>
            <person name="Carpenter M.L."/>
            <person name="Field M.C."/>
            <person name="Kuo A."/>
            <person name="Paredez A."/>
            <person name="Chapman J."/>
            <person name="Pham J."/>
            <person name="Shu S."/>
            <person name="Neupane R."/>
            <person name="Cipriano M."/>
            <person name="Mancuso J."/>
            <person name="Tu H."/>
            <person name="Salamov A."/>
            <person name="Lindquist E."/>
            <person name="Shapiro H."/>
            <person name="Lucas S."/>
            <person name="Grigoriev I.V."/>
            <person name="Cande W.Z."/>
            <person name="Fulton C."/>
            <person name="Rokhsar D.S."/>
            <person name="Dawson S.C."/>
        </authorList>
    </citation>
    <scope>NUCLEOTIDE SEQUENCE [LARGE SCALE GENOMIC DNA]</scope>
    <source>
        <strain evidence="2 3">NEG-M</strain>
    </source>
</reference>
<dbReference type="InterPro" id="IPR041667">
    <property type="entry name" value="Cupin_8"/>
</dbReference>
<dbReference type="InterPro" id="IPR003347">
    <property type="entry name" value="JmjC_dom"/>
</dbReference>
<evidence type="ECO:0000313" key="3">
    <source>
        <dbReference type="Proteomes" id="UP000006671"/>
    </source>
</evidence>
<dbReference type="GeneID" id="8863309"/>
<feature type="domain" description="JmjC" evidence="1">
    <location>
        <begin position="149"/>
        <end position="311"/>
    </location>
</feature>
<accession>D2VHH6</accession>
<dbReference type="PANTHER" id="PTHR12461:SF105">
    <property type="entry name" value="HYPOXIA-INDUCIBLE FACTOR 1-ALPHA INHIBITOR"/>
    <property type="match status" value="1"/>
</dbReference>
<dbReference type="OrthoDB" id="47172at2759"/>
<dbReference type="RefSeq" id="XP_002676426.1">
    <property type="nucleotide sequence ID" value="XM_002676380.1"/>
</dbReference>
<dbReference type="PROSITE" id="PS51184">
    <property type="entry name" value="JMJC"/>
    <property type="match status" value="1"/>
</dbReference>
<dbReference type="Gene3D" id="2.60.120.650">
    <property type="entry name" value="Cupin"/>
    <property type="match status" value="1"/>
</dbReference>
<keyword evidence="3" id="KW-1185">Reference proteome</keyword>
<name>D2VHH6_NAEGR</name>
<evidence type="ECO:0000313" key="2">
    <source>
        <dbReference type="EMBL" id="EFC43682.1"/>
    </source>
</evidence>
<dbReference type="SUPFAM" id="SSF51197">
    <property type="entry name" value="Clavaminate synthase-like"/>
    <property type="match status" value="1"/>
</dbReference>
<dbReference type="VEuPathDB" id="AmoebaDB:NAEGRDRAFT_68331"/>
<dbReference type="InParanoid" id="D2VHH6"/>
<dbReference type="EMBL" id="GG738872">
    <property type="protein sequence ID" value="EFC43682.1"/>
    <property type="molecule type" value="Genomic_DNA"/>
</dbReference>
<organism evidence="3">
    <name type="scientific">Naegleria gruberi</name>
    <name type="common">Amoeba</name>
    <dbReference type="NCBI Taxonomy" id="5762"/>
    <lineage>
        <taxon>Eukaryota</taxon>
        <taxon>Discoba</taxon>
        <taxon>Heterolobosea</taxon>
        <taxon>Tetramitia</taxon>
        <taxon>Eutetramitia</taxon>
        <taxon>Vahlkampfiidae</taxon>
        <taxon>Naegleria</taxon>
    </lineage>
</organism>
<dbReference type="KEGG" id="ngr:NAEGRDRAFT_68331"/>
<sequence>MGDNTYREYLHQVADSVHSIIVRKFGIPSLSDRDAENDLKKPKLSQEHCSNDLRNSLVSNPSHAIPIEDANAISLMDFKKKYFNTHTPCLLKNASKNWEAYRKWSDVNYLLEKAAYRAVPVEIGQYYTSEDWSQKIMPFHQYVKEYVMEGNTQIGYLAQHPLFEQIHSLRKDIQEPIYCMLGELGEMSGVNAWYGPKGTISPLHTDPCDNILVQLVGHKFVRIYHPDETPHLYKRQSGILQANTSEIDNLHLLQFEEEERKILNEKFPLISKATHYWDCTLCEGDMLFIPKLYWHYVQSLSISFSISYWFV</sequence>
<dbReference type="OMA" id="PKLYWHY"/>
<dbReference type="eggNOG" id="KOG2132">
    <property type="taxonomic scope" value="Eukaryota"/>
</dbReference>
<dbReference type="STRING" id="5762.D2VHH6"/>
<dbReference type="AlphaFoldDB" id="D2VHH6"/>